<dbReference type="EMBL" id="FQZZ01000001">
    <property type="protein sequence ID" value="SHJ42961.1"/>
    <property type="molecule type" value="Genomic_DNA"/>
</dbReference>
<gene>
    <name evidence="7" type="ORF">SAMN05444142_101220</name>
</gene>
<evidence type="ECO:0000256" key="3">
    <source>
        <dbReference type="ARBA" id="ARBA00022737"/>
    </source>
</evidence>
<evidence type="ECO:0000256" key="4">
    <source>
        <dbReference type="ARBA" id="ARBA00023315"/>
    </source>
</evidence>
<keyword evidence="2 5" id="KW-0808">Transferase</keyword>
<dbReference type="InterPro" id="IPR045304">
    <property type="entry name" value="LbH_SAT"/>
</dbReference>
<dbReference type="InterPro" id="IPR001451">
    <property type="entry name" value="Hexapep"/>
</dbReference>
<protein>
    <recommendedName>
        <fullName evidence="5">Serine acetyltransferase</fullName>
        <ecNumber evidence="5">2.3.1.30</ecNumber>
    </recommendedName>
</protein>
<dbReference type="Proteomes" id="UP000324252">
    <property type="component" value="Unassembled WGS sequence"/>
</dbReference>
<name>A0A1H0CMR9_9RHOB</name>
<evidence type="ECO:0000313" key="8">
    <source>
        <dbReference type="Proteomes" id="UP000324252"/>
    </source>
</evidence>
<dbReference type="PIRSF" id="PIRSF000441">
    <property type="entry name" value="CysE"/>
    <property type="match status" value="1"/>
</dbReference>
<feature type="region of interest" description="Disordered" evidence="6">
    <location>
        <begin position="1"/>
        <end position="23"/>
    </location>
</feature>
<keyword evidence="8" id="KW-1185">Reference proteome</keyword>
<organism evidence="7 8">
    <name type="scientific">Lutimaribacter pacificus</name>
    <dbReference type="NCBI Taxonomy" id="391948"/>
    <lineage>
        <taxon>Bacteria</taxon>
        <taxon>Pseudomonadati</taxon>
        <taxon>Pseudomonadota</taxon>
        <taxon>Alphaproteobacteria</taxon>
        <taxon>Rhodobacterales</taxon>
        <taxon>Roseobacteraceae</taxon>
        <taxon>Lutimaribacter</taxon>
    </lineage>
</organism>
<dbReference type="InterPro" id="IPR005881">
    <property type="entry name" value="Ser_O-AcTrfase"/>
</dbReference>
<dbReference type="GO" id="GO:0009001">
    <property type="term" value="F:serine O-acetyltransferase activity"/>
    <property type="evidence" value="ECO:0007669"/>
    <property type="project" value="UniProtKB-EC"/>
</dbReference>
<reference evidence="7 8" key="1">
    <citation type="submission" date="2016-11" db="EMBL/GenBank/DDBJ databases">
        <authorList>
            <person name="Varghese N."/>
            <person name="Submissions S."/>
        </authorList>
    </citation>
    <scope>NUCLEOTIDE SEQUENCE [LARGE SCALE GENOMIC DNA]</scope>
    <source>
        <strain evidence="7 8">DSM 29620</strain>
    </source>
</reference>
<dbReference type="PROSITE" id="PS00101">
    <property type="entry name" value="HEXAPEP_TRANSFERASES"/>
    <property type="match status" value="1"/>
</dbReference>
<dbReference type="GO" id="GO:0006535">
    <property type="term" value="P:cysteine biosynthetic process from serine"/>
    <property type="evidence" value="ECO:0007669"/>
    <property type="project" value="InterPro"/>
</dbReference>
<sequence length="180" mass="19111">MTSETPDTPAVSGDTPDWERERPRRLWDPSRRLLRSLRRYQAAKRETGPVATLARKFHTLQHRFWSVVTQADIPLTCDLGGGLKLPHPNGIVIHSRARTGPNCVIFQQVTLGTSGAGSGTPVVGGGVEIGAGAKVLGPVTIGDHAIIGANAVVVDDIPEAAIAVGIPARVVGFRWETGQS</sequence>
<dbReference type="GO" id="GO:0005737">
    <property type="term" value="C:cytoplasm"/>
    <property type="evidence" value="ECO:0007669"/>
    <property type="project" value="InterPro"/>
</dbReference>
<dbReference type="SUPFAM" id="SSF51161">
    <property type="entry name" value="Trimeric LpxA-like enzymes"/>
    <property type="match status" value="1"/>
</dbReference>
<evidence type="ECO:0000256" key="6">
    <source>
        <dbReference type="SAM" id="MobiDB-lite"/>
    </source>
</evidence>
<dbReference type="PANTHER" id="PTHR42811">
    <property type="entry name" value="SERINE ACETYLTRANSFERASE"/>
    <property type="match status" value="1"/>
</dbReference>
<dbReference type="AlphaFoldDB" id="A0A1H0CMR9"/>
<comment type="similarity">
    <text evidence="1 5">Belongs to the transferase hexapeptide repeat family.</text>
</comment>
<proteinExistence type="inferred from homology"/>
<evidence type="ECO:0000256" key="5">
    <source>
        <dbReference type="PIRNR" id="PIRNR000441"/>
    </source>
</evidence>
<dbReference type="Gene3D" id="2.160.10.10">
    <property type="entry name" value="Hexapeptide repeat proteins"/>
    <property type="match status" value="1"/>
</dbReference>
<evidence type="ECO:0000256" key="2">
    <source>
        <dbReference type="ARBA" id="ARBA00022679"/>
    </source>
</evidence>
<keyword evidence="4 5" id="KW-0012">Acyltransferase</keyword>
<dbReference type="CDD" id="cd03354">
    <property type="entry name" value="LbH_SAT"/>
    <property type="match status" value="1"/>
</dbReference>
<dbReference type="EC" id="2.3.1.30" evidence="5"/>
<comment type="catalytic activity">
    <reaction evidence="5">
        <text>L-serine + acetyl-CoA = O-acetyl-L-serine + CoA</text>
        <dbReference type="Rhea" id="RHEA:24560"/>
        <dbReference type="ChEBI" id="CHEBI:33384"/>
        <dbReference type="ChEBI" id="CHEBI:57287"/>
        <dbReference type="ChEBI" id="CHEBI:57288"/>
        <dbReference type="ChEBI" id="CHEBI:58340"/>
        <dbReference type="EC" id="2.3.1.30"/>
    </reaction>
</comment>
<dbReference type="Pfam" id="PF00132">
    <property type="entry name" value="Hexapep"/>
    <property type="match status" value="1"/>
</dbReference>
<dbReference type="InterPro" id="IPR011004">
    <property type="entry name" value="Trimer_LpxA-like_sf"/>
</dbReference>
<dbReference type="RefSeq" id="WP_149786867.1">
    <property type="nucleotide sequence ID" value="NZ_FNIO01000001.1"/>
</dbReference>
<keyword evidence="3" id="KW-0677">Repeat</keyword>
<evidence type="ECO:0000313" key="7">
    <source>
        <dbReference type="EMBL" id="SHJ42961.1"/>
    </source>
</evidence>
<dbReference type="InterPro" id="IPR018357">
    <property type="entry name" value="Hexapep_transf_CS"/>
</dbReference>
<dbReference type="OrthoDB" id="7545269at2"/>
<evidence type="ECO:0000256" key="1">
    <source>
        <dbReference type="ARBA" id="ARBA00007274"/>
    </source>
</evidence>
<accession>A0A1H0CMR9</accession>